<dbReference type="InterPro" id="IPR052342">
    <property type="entry name" value="MCH/BMMD"/>
</dbReference>
<dbReference type="InterPro" id="IPR029069">
    <property type="entry name" value="HotDog_dom_sf"/>
</dbReference>
<proteinExistence type="predicted"/>
<dbReference type="RefSeq" id="WP_378021575.1">
    <property type="nucleotide sequence ID" value="NZ_JBHSKG010000006.1"/>
</dbReference>
<evidence type="ECO:0000313" key="1">
    <source>
        <dbReference type="EMBL" id="MFC5139381.1"/>
    </source>
</evidence>
<organism evidence="1 2">
    <name type="scientific">Actinomycetospora rhizophila</name>
    <dbReference type="NCBI Taxonomy" id="1416876"/>
    <lineage>
        <taxon>Bacteria</taxon>
        <taxon>Bacillati</taxon>
        <taxon>Actinomycetota</taxon>
        <taxon>Actinomycetes</taxon>
        <taxon>Pseudonocardiales</taxon>
        <taxon>Pseudonocardiaceae</taxon>
        <taxon>Actinomycetospora</taxon>
    </lineage>
</organism>
<dbReference type="Gene3D" id="3.10.129.10">
    <property type="entry name" value="Hotdog Thioesterase"/>
    <property type="match status" value="1"/>
</dbReference>
<comment type="caution">
    <text evidence="1">The sequence shown here is derived from an EMBL/GenBank/DDBJ whole genome shotgun (WGS) entry which is preliminary data.</text>
</comment>
<gene>
    <name evidence="1" type="ORF">ACFPK1_14155</name>
</gene>
<dbReference type="EMBL" id="JBHSKG010000006">
    <property type="protein sequence ID" value="MFC5139381.1"/>
    <property type="molecule type" value="Genomic_DNA"/>
</dbReference>
<sequence length="175" mass="19231">MTRYHEDLVAGQRLAHRRGHTVSESDNQFLSLLTMNTAQTHFNHESMATYMDGAFPRPLLNACVALGLAVGLTSEDLTENALADLAIDDVRMPAPVFVGDTLHVESEILATDGPSPRPDAGVLVYALRAHKTVDGTPVTVLHATRTVLVKRAASWRERDVAHRRARRPQDHPLPS</sequence>
<evidence type="ECO:0000313" key="2">
    <source>
        <dbReference type="Proteomes" id="UP001596175"/>
    </source>
</evidence>
<accession>A0ABV9ZFJ1</accession>
<dbReference type="CDD" id="cd03451">
    <property type="entry name" value="FkbR2"/>
    <property type="match status" value="1"/>
</dbReference>
<dbReference type="InterPro" id="IPR048274">
    <property type="entry name" value="MC_hydratase"/>
</dbReference>
<protein>
    <submittedName>
        <fullName evidence="1">MaoC family dehydratase</fullName>
    </submittedName>
</protein>
<dbReference type="Pfam" id="PF19315">
    <property type="entry name" value="MC_hydratase"/>
    <property type="match status" value="1"/>
</dbReference>
<keyword evidence="2" id="KW-1185">Reference proteome</keyword>
<dbReference type="PANTHER" id="PTHR43664:SF1">
    <property type="entry name" value="BETA-METHYLMALYL-COA DEHYDRATASE"/>
    <property type="match status" value="1"/>
</dbReference>
<name>A0ABV9ZFJ1_9PSEU</name>
<reference evidence="2" key="1">
    <citation type="journal article" date="2019" name="Int. J. Syst. Evol. Microbiol.">
        <title>The Global Catalogue of Microorganisms (GCM) 10K type strain sequencing project: providing services to taxonomists for standard genome sequencing and annotation.</title>
        <authorList>
            <consortium name="The Broad Institute Genomics Platform"/>
            <consortium name="The Broad Institute Genome Sequencing Center for Infectious Disease"/>
            <person name="Wu L."/>
            <person name="Ma J."/>
        </authorList>
    </citation>
    <scope>NUCLEOTIDE SEQUENCE [LARGE SCALE GENOMIC DNA]</scope>
    <source>
        <strain evidence="2">XZYJ18</strain>
    </source>
</reference>
<dbReference type="Proteomes" id="UP001596175">
    <property type="component" value="Unassembled WGS sequence"/>
</dbReference>
<dbReference type="SUPFAM" id="SSF54637">
    <property type="entry name" value="Thioesterase/thiol ester dehydrase-isomerase"/>
    <property type="match status" value="1"/>
</dbReference>
<dbReference type="PANTHER" id="PTHR43664">
    <property type="entry name" value="MONOAMINE OXIDASE-RELATED"/>
    <property type="match status" value="1"/>
</dbReference>